<dbReference type="AlphaFoldDB" id="W4Q0W7"/>
<proteinExistence type="predicted"/>
<protein>
    <submittedName>
        <fullName evidence="1">Uncharacterized protein</fullName>
    </submittedName>
</protein>
<evidence type="ECO:0000313" key="2">
    <source>
        <dbReference type="Proteomes" id="UP000018890"/>
    </source>
</evidence>
<comment type="caution">
    <text evidence="1">The sequence shown here is derived from an EMBL/GenBank/DDBJ whole genome shotgun (WGS) entry which is preliminary data.</text>
</comment>
<dbReference type="STRING" id="1236970.JCM9140_1359"/>
<gene>
    <name evidence="1" type="ORF">JCM9140_1359</name>
</gene>
<reference evidence="1" key="1">
    <citation type="journal article" date="2014" name="Genome Announc.">
        <title>Draft Genome Sequences of Three Alkaliphilic Bacillus Strains, Bacillus wakoensis JCM 9140T, Bacillus akibai JCM 9157T, and Bacillus hemicellulosilyticus JCM 9152T.</title>
        <authorList>
            <person name="Yuki M."/>
            <person name="Oshima K."/>
            <person name="Suda W."/>
            <person name="Oshida Y."/>
            <person name="Kitamura K."/>
            <person name="Iida T."/>
            <person name="Hattori M."/>
            <person name="Ohkuma M."/>
        </authorList>
    </citation>
    <scope>NUCLEOTIDE SEQUENCE [LARGE SCALE GENOMIC DNA]</scope>
    <source>
        <strain evidence="1">JCM 9140</strain>
    </source>
</reference>
<name>W4Q0W7_9BACI</name>
<dbReference type="Proteomes" id="UP000018890">
    <property type="component" value="Unassembled WGS sequence"/>
</dbReference>
<dbReference type="RefSeq" id="WP_235715291.1">
    <property type="nucleotide sequence ID" value="NZ_BAUT01000009.1"/>
</dbReference>
<organism evidence="1 2">
    <name type="scientific">Halalkalibacter wakoensis JCM 9140</name>
    <dbReference type="NCBI Taxonomy" id="1236970"/>
    <lineage>
        <taxon>Bacteria</taxon>
        <taxon>Bacillati</taxon>
        <taxon>Bacillota</taxon>
        <taxon>Bacilli</taxon>
        <taxon>Bacillales</taxon>
        <taxon>Bacillaceae</taxon>
        <taxon>Halalkalibacter</taxon>
    </lineage>
</organism>
<sequence length="59" mass="7216">MRDFDVIDLVQGYKERMRRIALFDPLYELERMQQKDQNNQVLPMKDFGLLMLLFFMSIN</sequence>
<accession>W4Q0W7</accession>
<dbReference type="EMBL" id="BAUT01000009">
    <property type="protein sequence ID" value="GAE25368.1"/>
    <property type="molecule type" value="Genomic_DNA"/>
</dbReference>
<keyword evidence="2" id="KW-1185">Reference proteome</keyword>
<evidence type="ECO:0000313" key="1">
    <source>
        <dbReference type="EMBL" id="GAE25368.1"/>
    </source>
</evidence>